<proteinExistence type="predicted"/>
<evidence type="ECO:0000313" key="1">
    <source>
        <dbReference type="EMBL" id="GAX06426.1"/>
    </source>
</evidence>
<dbReference type="Proteomes" id="UP000198414">
    <property type="component" value="Unassembled WGS sequence"/>
</dbReference>
<protein>
    <submittedName>
        <fullName evidence="1">Uncharacterized protein</fullName>
    </submittedName>
</protein>
<reference evidence="1 2" key="1">
    <citation type="submission" date="2015-11" db="EMBL/GenBank/DDBJ databases">
        <title>Draft genome sequences of new species of the genus Lactobacillus isolated from orchardgrass silage.</title>
        <authorList>
            <person name="Tohno M."/>
            <person name="Tanizawa Y."/>
            <person name="Arita M."/>
        </authorList>
    </citation>
    <scope>NUCLEOTIDE SEQUENCE [LARGE SCALE GENOMIC DNA]</scope>
    <source>
        <strain evidence="1 2">IWT25</strain>
    </source>
</reference>
<evidence type="ECO:0000313" key="2">
    <source>
        <dbReference type="Proteomes" id="UP000198414"/>
    </source>
</evidence>
<dbReference type="OrthoDB" id="2298132at2"/>
<gene>
    <name evidence="1" type="ORF">IWT25_01770</name>
</gene>
<accession>A0A1Z5IXN9</accession>
<dbReference type="RefSeq" id="WP_089121461.1">
    <property type="nucleotide sequence ID" value="NZ_BCMI01000017.1"/>
</dbReference>
<name>A0A1Z5IXN9_9LACO</name>
<sequence length="85" mass="9415">MSKQIVTVDGVKYVVTQPAKAEIIESTVMGVSETIKTVRGKGYKLDDDPSKLYEIEWMVDGDVSSKDVSDWVKDWATADAAFLLD</sequence>
<organism evidence="1 2">
    <name type="scientific">Secundilactobacillus pentosiphilus</name>
    <dbReference type="NCBI Taxonomy" id="1714682"/>
    <lineage>
        <taxon>Bacteria</taxon>
        <taxon>Bacillati</taxon>
        <taxon>Bacillota</taxon>
        <taxon>Bacilli</taxon>
        <taxon>Lactobacillales</taxon>
        <taxon>Lactobacillaceae</taxon>
        <taxon>Secundilactobacillus</taxon>
    </lineage>
</organism>
<dbReference type="AlphaFoldDB" id="A0A1Z5IXN9"/>
<dbReference type="EMBL" id="BCMI01000017">
    <property type="protein sequence ID" value="GAX06426.1"/>
    <property type="molecule type" value="Genomic_DNA"/>
</dbReference>
<comment type="caution">
    <text evidence="1">The sequence shown here is derived from an EMBL/GenBank/DDBJ whole genome shotgun (WGS) entry which is preliminary data.</text>
</comment>